<evidence type="ECO:0000313" key="1">
    <source>
        <dbReference type="EMBL" id="AFJ26197.1"/>
    </source>
</evidence>
<dbReference type="PANTHER" id="PTHR35145">
    <property type="entry name" value="CYTOPLASMIC PROTEIN-RELATED"/>
    <property type="match status" value="1"/>
</dbReference>
<gene>
    <name evidence="1" type="ORF">Spaf_1213</name>
</gene>
<evidence type="ECO:0008006" key="3">
    <source>
        <dbReference type="Google" id="ProtNLM"/>
    </source>
</evidence>
<evidence type="ECO:0000313" key="2">
    <source>
        <dbReference type="Proteomes" id="UP000002865"/>
    </source>
</evidence>
<dbReference type="KEGG" id="scf:Spaf_1213"/>
<accession>I1ZMC3</accession>
<reference evidence="1 2" key="1">
    <citation type="journal article" date="2012" name="PLoS ONE">
        <title>Complete Genome and Transcriptomes of Streptococcus parasanguinis FW213: Phylogenic Relations and Potential Virulence Mechanisms.</title>
        <authorList>
            <person name="Geng J."/>
            <person name="Chiu C.H."/>
            <person name="Tang P."/>
            <person name="Chen Y."/>
            <person name="Shieh H.R."/>
            <person name="Hu S."/>
            <person name="Chen Y.Y."/>
        </authorList>
    </citation>
    <scope>NUCLEOTIDE SEQUENCE [LARGE SCALE GENOMIC DNA]</scope>
    <source>
        <strain evidence="1 2">FW213</strain>
    </source>
</reference>
<dbReference type="AlphaFoldDB" id="I1ZMC3"/>
<dbReference type="Gene3D" id="3.90.1150.30">
    <property type="match status" value="1"/>
</dbReference>
<dbReference type="PaxDb" id="1114965-Spaf_1213"/>
<dbReference type="InterPro" id="IPR007351">
    <property type="entry name" value="YjbR"/>
</dbReference>
<protein>
    <recommendedName>
        <fullName evidence="3">MmcQ family protein</fullName>
    </recommendedName>
</protein>
<dbReference type="InterPro" id="IPR038056">
    <property type="entry name" value="YjbR-like_sf"/>
</dbReference>
<dbReference type="Pfam" id="PF04237">
    <property type="entry name" value="YjbR"/>
    <property type="match status" value="1"/>
</dbReference>
<dbReference type="PANTHER" id="PTHR35145:SF1">
    <property type="entry name" value="CYTOPLASMIC PROTEIN"/>
    <property type="match status" value="1"/>
</dbReference>
<dbReference type="STRING" id="1114965.Spaf_1213"/>
<dbReference type="eggNOG" id="COG2315">
    <property type="taxonomic scope" value="Bacteria"/>
</dbReference>
<name>I1ZMC3_STRPA</name>
<dbReference type="EMBL" id="CP003122">
    <property type="protein sequence ID" value="AFJ26197.1"/>
    <property type="molecule type" value="Genomic_DNA"/>
</dbReference>
<dbReference type="PATRIC" id="fig|1114965.3.peg.1167"/>
<proteinExistence type="predicted"/>
<organism evidence="1 2">
    <name type="scientific">Streptococcus parasanguinis FW213</name>
    <dbReference type="NCBI Taxonomy" id="1114965"/>
    <lineage>
        <taxon>Bacteria</taxon>
        <taxon>Bacillati</taxon>
        <taxon>Bacillota</taxon>
        <taxon>Bacilli</taxon>
        <taxon>Lactobacillales</taxon>
        <taxon>Streptococcaceae</taxon>
        <taxon>Streptococcus</taxon>
    </lineage>
</organism>
<dbReference type="SUPFAM" id="SSF142906">
    <property type="entry name" value="YjbR-like"/>
    <property type="match status" value="1"/>
</dbReference>
<dbReference type="HOGENOM" id="CLU_105851_3_0_9"/>
<dbReference type="InterPro" id="IPR058532">
    <property type="entry name" value="YjbR/MT2646/Rv2570-like"/>
</dbReference>
<dbReference type="Proteomes" id="UP000002865">
    <property type="component" value="Chromosome"/>
</dbReference>
<sequence>MGTLFPASSSAKMNKGEKMFLEHYFDRYTFQPEKGLAYGFEKREAGYAYQCPVLSDTFLLKVSVCDRKISFQVYDQDTGDEYIQIHQEQLQGNFVGQVREACHESLARIRQACFEVEEFLYPQAKRLMAYISLHYQGTIEYLWERSPESGAIRHRDTLKWYGVFMTIDWKKLDAGKSGKIEVLNVKSDQVAHFIQQKGIYPAFHMNKKYWVSIPLDGTIADEELFALVDSSWQLTKKGK</sequence>